<accession>X1AUK9</accession>
<organism evidence="1">
    <name type="scientific">marine sediment metagenome</name>
    <dbReference type="NCBI Taxonomy" id="412755"/>
    <lineage>
        <taxon>unclassified sequences</taxon>
        <taxon>metagenomes</taxon>
        <taxon>ecological metagenomes</taxon>
    </lineage>
</organism>
<feature type="non-terminal residue" evidence="1">
    <location>
        <position position="257"/>
    </location>
</feature>
<sequence>TGDLIDYLDIARGNYQYKNNFLVFLDILLGRNKGLEGPPFLGSDDEFVNKREIMVPVFTTLGNHDFRTNHYGLKFGQIHKIFGMTHKDVKGYYDIKFFNYFTALRSDDKFVKDYFRYINPNLNFNLKIGEKYNFIFLDTGQDSIADMHDLLTGGPSTKGIKEYQVDLLRAYIRLAHNKKVIIVMHTPPISPNLSRNKRRKYKKKLRIKNRQLKWSDFYESNLRRYDGTGRLDKILNLKYQTIMYNWSTLLKIFTGSD</sequence>
<dbReference type="EMBL" id="BART01012893">
    <property type="protein sequence ID" value="GAG86654.1"/>
    <property type="molecule type" value="Genomic_DNA"/>
</dbReference>
<dbReference type="SUPFAM" id="SSF56300">
    <property type="entry name" value="Metallo-dependent phosphatases"/>
    <property type="match status" value="1"/>
</dbReference>
<dbReference type="Gene3D" id="3.60.21.10">
    <property type="match status" value="1"/>
</dbReference>
<dbReference type="AlphaFoldDB" id="X1AUK9"/>
<proteinExistence type="predicted"/>
<feature type="non-terminal residue" evidence="1">
    <location>
        <position position="1"/>
    </location>
</feature>
<gene>
    <name evidence="1" type="ORF">S01H4_26657</name>
</gene>
<evidence type="ECO:0000313" key="1">
    <source>
        <dbReference type="EMBL" id="GAG86654.1"/>
    </source>
</evidence>
<comment type="caution">
    <text evidence="1">The sequence shown here is derived from an EMBL/GenBank/DDBJ whole genome shotgun (WGS) entry which is preliminary data.</text>
</comment>
<name>X1AUK9_9ZZZZ</name>
<dbReference type="InterPro" id="IPR029052">
    <property type="entry name" value="Metallo-depent_PP-like"/>
</dbReference>
<reference evidence="1" key="1">
    <citation type="journal article" date="2014" name="Front. Microbiol.">
        <title>High frequency of phylogenetically diverse reductive dehalogenase-homologous genes in deep subseafloor sedimentary metagenomes.</title>
        <authorList>
            <person name="Kawai M."/>
            <person name="Futagami T."/>
            <person name="Toyoda A."/>
            <person name="Takaki Y."/>
            <person name="Nishi S."/>
            <person name="Hori S."/>
            <person name="Arai W."/>
            <person name="Tsubouchi T."/>
            <person name="Morono Y."/>
            <person name="Uchiyama I."/>
            <person name="Ito T."/>
            <person name="Fujiyama A."/>
            <person name="Inagaki F."/>
            <person name="Takami H."/>
        </authorList>
    </citation>
    <scope>NUCLEOTIDE SEQUENCE</scope>
    <source>
        <strain evidence="1">Expedition CK06-06</strain>
    </source>
</reference>
<protein>
    <submittedName>
        <fullName evidence="1">Uncharacterized protein</fullName>
    </submittedName>
</protein>